<feature type="transmembrane region" description="Helical" evidence="5">
    <location>
        <begin position="82"/>
        <end position="108"/>
    </location>
</feature>
<dbReference type="SUPFAM" id="SSF103473">
    <property type="entry name" value="MFS general substrate transporter"/>
    <property type="match status" value="1"/>
</dbReference>
<evidence type="ECO:0000313" key="7">
    <source>
        <dbReference type="EMBL" id="GAA3035136.1"/>
    </source>
</evidence>
<reference evidence="8" key="1">
    <citation type="journal article" date="2019" name="Int. J. Syst. Evol. Microbiol.">
        <title>The Global Catalogue of Microorganisms (GCM) 10K type strain sequencing project: providing services to taxonomists for standard genome sequencing and annotation.</title>
        <authorList>
            <consortium name="The Broad Institute Genomics Platform"/>
            <consortium name="The Broad Institute Genome Sequencing Center for Infectious Disease"/>
            <person name="Wu L."/>
            <person name="Ma J."/>
        </authorList>
    </citation>
    <scope>NUCLEOTIDE SEQUENCE [LARGE SCALE GENOMIC DNA]</scope>
    <source>
        <strain evidence="8">JCM 14234</strain>
    </source>
</reference>
<keyword evidence="4 5" id="KW-0472">Membrane</keyword>
<feature type="transmembrane region" description="Helical" evidence="5">
    <location>
        <begin position="250"/>
        <end position="271"/>
    </location>
</feature>
<gene>
    <name evidence="7" type="ORF">GCM10010528_14930</name>
</gene>
<evidence type="ECO:0000256" key="5">
    <source>
        <dbReference type="SAM" id="Phobius"/>
    </source>
</evidence>
<sequence length="395" mass="40569">MRPPSPEPVPQPRRWAILASSLLAAMATTCLASGVAFLIPRLHSDGMSLQAAAILASAPMVGMVATTVLWGWALDRVGERRILLLSLALTVAATAATAVAAVAGAAAWALWLGLVLGGAVAASTNGASGRIVVGWFPVEQRGTAMGIRQMAQPLGVGVTALTVPVLAHRFGAPAGFAVFAVVAAVALAATWRWIADPPPADTAATTSANPYRRSTFLARVHVVSVLLVVPQMALWTFVPAWLMIARQWPPLQAGAVVTATQVVAALGRIAAGRWSDTWGSRMRPIRVIAAAAALLMIALAATDAIGSPAAVLVMIAASIVVVADNGLAFTAIAEYAGPAWSGRGLAVQNTGQYVVSAAVVPLVAGAIEDWGYAWAYALCALPPIVALALVPRDPC</sequence>
<dbReference type="InterPro" id="IPR011701">
    <property type="entry name" value="MFS"/>
</dbReference>
<organism evidence="7 8">
    <name type="scientific">Gordonia defluvii</name>
    <dbReference type="NCBI Taxonomy" id="283718"/>
    <lineage>
        <taxon>Bacteria</taxon>
        <taxon>Bacillati</taxon>
        <taxon>Actinomycetota</taxon>
        <taxon>Actinomycetes</taxon>
        <taxon>Mycobacteriales</taxon>
        <taxon>Gordoniaceae</taxon>
        <taxon>Gordonia</taxon>
    </lineage>
</organism>
<evidence type="ECO:0000256" key="3">
    <source>
        <dbReference type="ARBA" id="ARBA00022989"/>
    </source>
</evidence>
<dbReference type="PANTHER" id="PTHR23527:SF1">
    <property type="entry name" value="BLL3282 PROTEIN"/>
    <property type="match status" value="1"/>
</dbReference>
<feature type="transmembrane region" description="Helical" evidence="5">
    <location>
        <begin position="174"/>
        <end position="195"/>
    </location>
</feature>
<name>A0ABP6LBZ5_9ACTN</name>
<dbReference type="InterPro" id="IPR036259">
    <property type="entry name" value="MFS_trans_sf"/>
</dbReference>
<dbReference type="PROSITE" id="PS50850">
    <property type="entry name" value="MFS"/>
    <property type="match status" value="1"/>
</dbReference>
<proteinExistence type="predicted"/>
<dbReference type="Gene3D" id="1.20.1250.20">
    <property type="entry name" value="MFS general substrate transporter like domains"/>
    <property type="match status" value="2"/>
</dbReference>
<keyword evidence="8" id="KW-1185">Reference proteome</keyword>
<evidence type="ECO:0000256" key="1">
    <source>
        <dbReference type="ARBA" id="ARBA00004651"/>
    </source>
</evidence>
<feature type="transmembrane region" description="Helical" evidence="5">
    <location>
        <begin position="216"/>
        <end position="238"/>
    </location>
</feature>
<evidence type="ECO:0000256" key="4">
    <source>
        <dbReference type="ARBA" id="ARBA00023136"/>
    </source>
</evidence>
<keyword evidence="3 5" id="KW-1133">Transmembrane helix</keyword>
<feature type="transmembrane region" description="Helical" evidence="5">
    <location>
        <begin position="114"/>
        <end position="138"/>
    </location>
</feature>
<feature type="domain" description="Major facilitator superfamily (MFS) profile" evidence="6">
    <location>
        <begin position="13"/>
        <end position="395"/>
    </location>
</feature>
<dbReference type="InterPro" id="IPR020846">
    <property type="entry name" value="MFS_dom"/>
</dbReference>
<keyword evidence="2 5" id="KW-0812">Transmembrane</keyword>
<dbReference type="PANTHER" id="PTHR23527">
    <property type="entry name" value="BLL3282 PROTEIN"/>
    <property type="match status" value="1"/>
</dbReference>
<feature type="transmembrane region" description="Helical" evidence="5">
    <location>
        <begin position="283"/>
        <end position="302"/>
    </location>
</feature>
<evidence type="ECO:0000313" key="8">
    <source>
        <dbReference type="Proteomes" id="UP001501035"/>
    </source>
</evidence>
<feature type="transmembrane region" description="Helical" evidence="5">
    <location>
        <begin position="308"/>
        <end position="333"/>
    </location>
</feature>
<dbReference type="Proteomes" id="UP001501035">
    <property type="component" value="Unassembled WGS sequence"/>
</dbReference>
<dbReference type="Pfam" id="PF07690">
    <property type="entry name" value="MFS_1"/>
    <property type="match status" value="1"/>
</dbReference>
<accession>A0ABP6LBZ5</accession>
<feature type="transmembrane region" description="Helical" evidence="5">
    <location>
        <begin position="373"/>
        <end position="390"/>
    </location>
</feature>
<evidence type="ECO:0000259" key="6">
    <source>
        <dbReference type="PROSITE" id="PS50850"/>
    </source>
</evidence>
<dbReference type="EMBL" id="BAAAVS010000021">
    <property type="protein sequence ID" value="GAA3035136.1"/>
    <property type="molecule type" value="Genomic_DNA"/>
</dbReference>
<feature type="transmembrane region" description="Helical" evidence="5">
    <location>
        <begin position="345"/>
        <end position="367"/>
    </location>
</feature>
<comment type="subcellular location">
    <subcellularLocation>
        <location evidence="1">Cell membrane</location>
        <topology evidence="1">Multi-pass membrane protein</topology>
    </subcellularLocation>
</comment>
<comment type="caution">
    <text evidence="7">The sequence shown here is derived from an EMBL/GenBank/DDBJ whole genome shotgun (WGS) entry which is preliminary data.</text>
</comment>
<protein>
    <submittedName>
        <fullName evidence="7">MFS transporter</fullName>
    </submittedName>
</protein>
<dbReference type="InterPro" id="IPR052952">
    <property type="entry name" value="MFS-Transporter"/>
</dbReference>
<feature type="transmembrane region" description="Helical" evidence="5">
    <location>
        <begin position="48"/>
        <end position="70"/>
    </location>
</feature>
<feature type="transmembrane region" description="Helical" evidence="5">
    <location>
        <begin position="150"/>
        <end position="168"/>
    </location>
</feature>
<evidence type="ECO:0000256" key="2">
    <source>
        <dbReference type="ARBA" id="ARBA00022692"/>
    </source>
</evidence>